<feature type="region of interest" description="Disordered" evidence="11">
    <location>
        <begin position="44"/>
        <end position="70"/>
    </location>
</feature>
<dbReference type="PANTHER" id="PTHR30329:SF21">
    <property type="entry name" value="LIPOPROTEIN YIAD-RELATED"/>
    <property type="match status" value="1"/>
</dbReference>
<dbReference type="HAMAP" id="MF_02204">
    <property type="entry name" value="Pal"/>
    <property type="match status" value="1"/>
</dbReference>
<name>A0A423PM66_9GAMM</name>
<evidence type="ECO:0000259" key="12">
    <source>
        <dbReference type="PROSITE" id="PS51123"/>
    </source>
</evidence>
<evidence type="ECO:0000256" key="9">
    <source>
        <dbReference type="HAMAP-Rule" id="MF_02204"/>
    </source>
</evidence>
<comment type="subunit">
    <text evidence="9">The Tol-Pal system is composed of five core proteins: the inner membrane proteins TolA, TolQ and TolR, the periplasmic protein TolB and the outer membrane protein Pal. They form a network linking the inner and outer membranes and the peptidoglycan layer.</text>
</comment>
<sequence length="202" mass="21699">MNKSKELLMGHISFGSRRQVLLAATLVAAALSLTACGGNKNVRGDAPGMPQAGMNDQGQGQGMGSGRDIDVRGLEGIPAEDRHLFTDPNNPLSTRTVYFDLDSSAIPSRFSQAIQAHGQYLANHPNVNLRLEGNTDERGTREYNVALGERRADSVKQAVVLSGASAGQVTTISYGEERPAVLGQDAESLNKNRRVDFIYTNN</sequence>
<dbReference type="InterPro" id="IPR014169">
    <property type="entry name" value="Pal_lipo_C"/>
</dbReference>
<dbReference type="SUPFAM" id="SSF103088">
    <property type="entry name" value="OmpA-like"/>
    <property type="match status" value="1"/>
</dbReference>
<evidence type="ECO:0000256" key="3">
    <source>
        <dbReference type="ARBA" id="ARBA00022729"/>
    </source>
</evidence>
<dbReference type="Proteomes" id="UP000285310">
    <property type="component" value="Unassembled WGS sequence"/>
</dbReference>
<comment type="function">
    <text evidence="9">Part of the Tol-Pal system, which plays a role in outer membrane invagination during cell division and is important for maintaining outer membrane integrity.</text>
</comment>
<keyword evidence="4 10" id="KW-0472">Membrane</keyword>
<dbReference type="EMBL" id="AYKG01000034">
    <property type="protein sequence ID" value="ROO26591.1"/>
    <property type="molecule type" value="Genomic_DNA"/>
</dbReference>
<accession>A0A423PM66</accession>
<dbReference type="GO" id="GO:0009279">
    <property type="term" value="C:cell outer membrane"/>
    <property type="evidence" value="ECO:0007669"/>
    <property type="project" value="UniProtKB-SubCell"/>
</dbReference>
<protein>
    <recommendedName>
        <fullName evidence="9">Peptidoglycan-associated protein</fullName>
    </recommendedName>
</protein>
<keyword evidence="3" id="KW-0732">Signal</keyword>
<evidence type="ECO:0000256" key="10">
    <source>
        <dbReference type="PROSITE-ProRule" id="PRU00473"/>
    </source>
</evidence>
<dbReference type="PROSITE" id="PS51123">
    <property type="entry name" value="OMPA_2"/>
    <property type="match status" value="1"/>
</dbReference>
<evidence type="ECO:0000256" key="11">
    <source>
        <dbReference type="SAM" id="MobiDB-lite"/>
    </source>
</evidence>
<dbReference type="InterPro" id="IPR006665">
    <property type="entry name" value="OmpA-like"/>
</dbReference>
<proteinExistence type="inferred from homology"/>
<dbReference type="FunCoup" id="A0A423PM66">
    <property type="interactions" value="98"/>
</dbReference>
<comment type="similarity">
    <text evidence="9">Belongs to the Pal lipoprotein family.</text>
</comment>
<dbReference type="GO" id="GO:0051301">
    <property type="term" value="P:cell division"/>
    <property type="evidence" value="ECO:0007669"/>
    <property type="project" value="UniProtKB-UniRule"/>
</dbReference>
<keyword evidence="14" id="KW-1185">Reference proteome</keyword>
<gene>
    <name evidence="9" type="primary">pal</name>
    <name evidence="13" type="ORF">SAJA_10995</name>
</gene>
<evidence type="ECO:0000256" key="5">
    <source>
        <dbReference type="ARBA" id="ARBA00023139"/>
    </source>
</evidence>
<evidence type="ECO:0000313" key="14">
    <source>
        <dbReference type="Proteomes" id="UP000285310"/>
    </source>
</evidence>
<dbReference type="InterPro" id="IPR050330">
    <property type="entry name" value="Bact_OuterMem_StrucFunc"/>
</dbReference>
<evidence type="ECO:0000256" key="1">
    <source>
        <dbReference type="ARBA" id="ARBA00004442"/>
    </source>
</evidence>
<dbReference type="InterPro" id="IPR039001">
    <property type="entry name" value="Pal"/>
</dbReference>
<dbReference type="PANTHER" id="PTHR30329">
    <property type="entry name" value="STATOR ELEMENT OF FLAGELLAR MOTOR COMPLEX"/>
    <property type="match status" value="1"/>
</dbReference>
<dbReference type="NCBIfam" id="TIGR02802">
    <property type="entry name" value="Pal_lipo"/>
    <property type="match status" value="1"/>
</dbReference>
<feature type="domain" description="OmpA-like" evidence="12">
    <location>
        <begin position="86"/>
        <end position="202"/>
    </location>
</feature>
<comment type="caution">
    <text evidence="13">The sequence shown here is derived from an EMBL/GenBank/DDBJ whole genome shotgun (WGS) entry which is preliminary data.</text>
</comment>
<evidence type="ECO:0000256" key="4">
    <source>
        <dbReference type="ARBA" id="ARBA00023136"/>
    </source>
</evidence>
<evidence type="ECO:0000256" key="8">
    <source>
        <dbReference type="ARBA" id="ARBA00023306"/>
    </source>
</evidence>
<dbReference type="InParanoid" id="A0A423PM66"/>
<dbReference type="InterPro" id="IPR006664">
    <property type="entry name" value="OMP_bac"/>
</dbReference>
<evidence type="ECO:0000313" key="13">
    <source>
        <dbReference type="EMBL" id="ROO26591.1"/>
    </source>
</evidence>
<dbReference type="InterPro" id="IPR036737">
    <property type="entry name" value="OmpA-like_sf"/>
</dbReference>
<evidence type="ECO:0000256" key="2">
    <source>
        <dbReference type="ARBA" id="ARBA00022618"/>
    </source>
</evidence>
<dbReference type="CDD" id="cd07185">
    <property type="entry name" value="OmpA_C-like"/>
    <property type="match status" value="1"/>
</dbReference>
<evidence type="ECO:0000256" key="7">
    <source>
        <dbReference type="ARBA" id="ARBA00023288"/>
    </source>
</evidence>
<dbReference type="Pfam" id="PF00691">
    <property type="entry name" value="OmpA"/>
    <property type="match status" value="1"/>
</dbReference>
<keyword evidence="5" id="KW-0564">Palmitate</keyword>
<dbReference type="PRINTS" id="PR01021">
    <property type="entry name" value="OMPADOMAIN"/>
</dbReference>
<keyword evidence="6" id="KW-0998">Cell outer membrane</keyword>
<comment type="subcellular location">
    <subcellularLocation>
        <location evidence="1">Cell outer membrane</location>
    </subcellularLocation>
</comment>
<dbReference type="AlphaFoldDB" id="A0A423PM66"/>
<keyword evidence="2 9" id="KW-0132">Cell division</keyword>
<organism evidence="13 14">
    <name type="scientific">Salinisphaera japonica YTM-1</name>
    <dbReference type="NCBI Taxonomy" id="1209778"/>
    <lineage>
        <taxon>Bacteria</taxon>
        <taxon>Pseudomonadati</taxon>
        <taxon>Pseudomonadota</taxon>
        <taxon>Gammaproteobacteria</taxon>
        <taxon>Salinisphaerales</taxon>
        <taxon>Salinisphaeraceae</taxon>
        <taxon>Salinisphaera</taxon>
    </lineage>
</organism>
<reference evidence="13 14" key="1">
    <citation type="submission" date="2013-10" db="EMBL/GenBank/DDBJ databases">
        <title>Salinisphaera japonica YTM-1 Genome Sequencing.</title>
        <authorList>
            <person name="Lai Q."/>
            <person name="Li C."/>
            <person name="Shao Z."/>
        </authorList>
    </citation>
    <scope>NUCLEOTIDE SEQUENCE [LARGE SCALE GENOMIC DNA]</scope>
    <source>
        <strain evidence="13 14">YTM-1</strain>
    </source>
</reference>
<evidence type="ECO:0000256" key="6">
    <source>
        <dbReference type="ARBA" id="ARBA00023237"/>
    </source>
</evidence>
<keyword evidence="8 9" id="KW-0131">Cell cycle</keyword>
<dbReference type="Gene3D" id="3.30.1330.60">
    <property type="entry name" value="OmpA-like domain"/>
    <property type="match status" value="1"/>
</dbReference>
<keyword evidence="7" id="KW-0449">Lipoprotein</keyword>